<keyword evidence="8" id="KW-1185">Reference proteome</keyword>
<evidence type="ECO:0000256" key="6">
    <source>
        <dbReference type="SAM" id="SignalP"/>
    </source>
</evidence>
<proteinExistence type="inferred from homology"/>
<sequence length="104" mass="11352">SLTMSKQLVSSCMALMVLFSVLLIIPKTEAQQRCTKVIAPETQCLLLKCREECFKTLNGFGTCVENPPGSDNYTCNCMFDCPTSPQLPAVDHFNVSTGLNASQV</sequence>
<evidence type="ECO:0000256" key="2">
    <source>
        <dbReference type="ARBA" id="ARBA00022529"/>
    </source>
</evidence>
<dbReference type="PANTHER" id="PTHR33830:SF21">
    <property type="entry name" value="DEFENSIN-LIKE PROTEIN 165-RELATED"/>
    <property type="match status" value="1"/>
</dbReference>
<accession>A0ABQ7YSD9</accession>
<evidence type="ECO:0000313" key="7">
    <source>
        <dbReference type="EMBL" id="KAH0870026.1"/>
    </source>
</evidence>
<dbReference type="EMBL" id="JAGKQM010000017">
    <property type="protein sequence ID" value="KAH0870026.1"/>
    <property type="molecule type" value="Genomic_DNA"/>
</dbReference>
<gene>
    <name evidence="7" type="ORF">HID58_077048</name>
</gene>
<comment type="similarity">
    <text evidence="1">Belongs to the DEFL family.</text>
</comment>
<dbReference type="PANTHER" id="PTHR33830">
    <property type="entry name" value="DEFENSIN-LIKE PROTEIN 184-RELATED"/>
    <property type="match status" value="1"/>
</dbReference>
<reference evidence="7 8" key="1">
    <citation type="submission" date="2021-05" db="EMBL/GenBank/DDBJ databases">
        <title>Genome Assembly of Synthetic Allotetraploid Brassica napus Reveals Homoeologous Exchanges between Subgenomes.</title>
        <authorList>
            <person name="Davis J.T."/>
        </authorList>
    </citation>
    <scope>NUCLEOTIDE SEQUENCE [LARGE SCALE GENOMIC DNA]</scope>
    <source>
        <strain evidence="8">cv. Da-Ae</strain>
        <tissue evidence="7">Seedling</tissue>
    </source>
</reference>
<dbReference type="Proteomes" id="UP000824890">
    <property type="component" value="Unassembled WGS sequence"/>
</dbReference>
<keyword evidence="5" id="KW-1015">Disulfide bond</keyword>
<evidence type="ECO:0000256" key="3">
    <source>
        <dbReference type="ARBA" id="ARBA00022577"/>
    </source>
</evidence>
<evidence type="ECO:0008006" key="9">
    <source>
        <dbReference type="Google" id="ProtNLM"/>
    </source>
</evidence>
<organism evidence="7 8">
    <name type="scientific">Brassica napus</name>
    <name type="common">Rape</name>
    <dbReference type="NCBI Taxonomy" id="3708"/>
    <lineage>
        <taxon>Eukaryota</taxon>
        <taxon>Viridiplantae</taxon>
        <taxon>Streptophyta</taxon>
        <taxon>Embryophyta</taxon>
        <taxon>Tracheophyta</taxon>
        <taxon>Spermatophyta</taxon>
        <taxon>Magnoliopsida</taxon>
        <taxon>eudicotyledons</taxon>
        <taxon>Gunneridae</taxon>
        <taxon>Pentapetalae</taxon>
        <taxon>rosids</taxon>
        <taxon>malvids</taxon>
        <taxon>Brassicales</taxon>
        <taxon>Brassicaceae</taxon>
        <taxon>Brassiceae</taxon>
        <taxon>Brassica</taxon>
    </lineage>
</organism>
<evidence type="ECO:0000256" key="1">
    <source>
        <dbReference type="ARBA" id="ARBA00006722"/>
    </source>
</evidence>
<feature type="signal peptide" evidence="6">
    <location>
        <begin position="1"/>
        <end position="30"/>
    </location>
</feature>
<feature type="chain" id="PRO_5045281681" description="Defensin-like protein" evidence="6">
    <location>
        <begin position="31"/>
        <end position="104"/>
    </location>
</feature>
<dbReference type="InterPro" id="IPR010851">
    <property type="entry name" value="DEFL"/>
</dbReference>
<name>A0ABQ7YSD9_BRANA</name>
<keyword evidence="3" id="KW-0295">Fungicide</keyword>
<protein>
    <recommendedName>
        <fullName evidence="9">Defensin-like protein</fullName>
    </recommendedName>
</protein>
<keyword evidence="4" id="KW-0611">Plant defense</keyword>
<feature type="non-terminal residue" evidence="7">
    <location>
        <position position="1"/>
    </location>
</feature>
<comment type="caution">
    <text evidence="7">The sequence shown here is derived from an EMBL/GenBank/DDBJ whole genome shotgun (WGS) entry which is preliminary data.</text>
</comment>
<evidence type="ECO:0000256" key="4">
    <source>
        <dbReference type="ARBA" id="ARBA00022821"/>
    </source>
</evidence>
<keyword evidence="2" id="KW-0929">Antimicrobial</keyword>
<dbReference type="Pfam" id="PF07333">
    <property type="entry name" value="SLR1-BP"/>
    <property type="match status" value="1"/>
</dbReference>
<evidence type="ECO:0000313" key="8">
    <source>
        <dbReference type="Proteomes" id="UP000824890"/>
    </source>
</evidence>
<evidence type="ECO:0000256" key="5">
    <source>
        <dbReference type="ARBA" id="ARBA00023157"/>
    </source>
</evidence>
<keyword evidence="6" id="KW-0732">Signal</keyword>